<evidence type="ECO:0000313" key="3">
    <source>
        <dbReference type="EMBL" id="RXZ46668.1"/>
    </source>
</evidence>
<keyword evidence="4" id="KW-1185">Reference proteome</keyword>
<evidence type="ECO:0000256" key="1">
    <source>
        <dbReference type="SAM" id="MobiDB-lite"/>
    </source>
</evidence>
<evidence type="ECO:0000256" key="2">
    <source>
        <dbReference type="SAM" id="Phobius"/>
    </source>
</evidence>
<feature type="compositionally biased region" description="Polar residues" evidence="1">
    <location>
        <begin position="144"/>
        <end position="155"/>
    </location>
</feature>
<dbReference type="OrthoDB" id="5004725at2"/>
<comment type="caution">
    <text evidence="3">The sequence shown here is derived from an EMBL/GenBank/DDBJ whole genome shotgun (WGS) entry which is preliminary data.</text>
</comment>
<gene>
    <name evidence="3" type="ORF">ESP57_17515</name>
</gene>
<sequence length="155" mass="16537">MSVDLFTVLTTVGFVGFLVGTSMLAGRGLGLEQRAGLLERRDPATAEALRRAQSITDFSSGSVFGDEGFYSPVCTPSRRSGLDMARVRGTDSDFRVEVAEEALPPMPTTVVALGRSEHVPRTPRTRHPVRTDQPARPAQPAETAKSSGHQPTASG</sequence>
<reference evidence="3 4" key="1">
    <citation type="submission" date="2019-01" db="EMBL/GenBank/DDBJ databases">
        <authorList>
            <person name="Li J."/>
        </authorList>
    </citation>
    <scope>NUCLEOTIDE SEQUENCE [LARGE SCALE GENOMIC DNA]</scope>
    <source>
        <strain evidence="3 4">CCUG 35506</strain>
    </source>
</reference>
<protein>
    <submittedName>
        <fullName evidence="3">Uncharacterized protein</fullName>
    </submittedName>
</protein>
<feature type="region of interest" description="Disordered" evidence="1">
    <location>
        <begin position="113"/>
        <end position="155"/>
    </location>
</feature>
<keyword evidence="2" id="KW-0472">Membrane</keyword>
<keyword evidence="2" id="KW-0812">Transmembrane</keyword>
<dbReference type="RefSeq" id="WP_129232394.1">
    <property type="nucleotide sequence ID" value="NZ_SDPO01000004.1"/>
</dbReference>
<keyword evidence="2" id="KW-1133">Transmembrane helix</keyword>
<evidence type="ECO:0000313" key="4">
    <source>
        <dbReference type="Proteomes" id="UP000292935"/>
    </source>
</evidence>
<organism evidence="3 4">
    <name type="scientific">Agromyces fucosus</name>
    <dbReference type="NCBI Taxonomy" id="41985"/>
    <lineage>
        <taxon>Bacteria</taxon>
        <taxon>Bacillati</taxon>
        <taxon>Actinomycetota</taxon>
        <taxon>Actinomycetes</taxon>
        <taxon>Micrococcales</taxon>
        <taxon>Microbacteriaceae</taxon>
        <taxon>Agromyces</taxon>
    </lineage>
</organism>
<name>A0A4Q2JLC1_9MICO</name>
<dbReference type="EMBL" id="SDPO01000004">
    <property type="protein sequence ID" value="RXZ46668.1"/>
    <property type="molecule type" value="Genomic_DNA"/>
</dbReference>
<proteinExistence type="predicted"/>
<accession>A0A4Q2JLC1</accession>
<feature type="transmembrane region" description="Helical" evidence="2">
    <location>
        <begin position="6"/>
        <end position="25"/>
    </location>
</feature>
<dbReference type="AlphaFoldDB" id="A0A4Q2JLC1"/>
<dbReference type="Proteomes" id="UP000292935">
    <property type="component" value="Unassembled WGS sequence"/>
</dbReference>